<sequence length="117" mass="13371">MSALAHFKKEVRKELPKADEWLITYSAKVRLRSWIESHFKKSAELKSALKHFMNEEDQRAEFTEDEDSLFPTDEGGYLSPYQEMVEADTAAFYEAVKTTAGAVVDRVQEAIMVVCFG</sequence>
<evidence type="ECO:0000313" key="1">
    <source>
        <dbReference type="EMBL" id="QHU28069.1"/>
    </source>
</evidence>
<organism evidence="1">
    <name type="scientific">viral metagenome</name>
    <dbReference type="NCBI Taxonomy" id="1070528"/>
    <lineage>
        <taxon>unclassified sequences</taxon>
        <taxon>metagenomes</taxon>
        <taxon>organismal metagenomes</taxon>
    </lineage>
</organism>
<protein>
    <submittedName>
        <fullName evidence="1">Uncharacterized protein</fullName>
    </submittedName>
</protein>
<accession>A0A6C0LAR6</accession>
<reference evidence="1" key="1">
    <citation type="journal article" date="2020" name="Nature">
        <title>Giant virus diversity and host interactions through global metagenomics.</title>
        <authorList>
            <person name="Schulz F."/>
            <person name="Roux S."/>
            <person name="Paez-Espino D."/>
            <person name="Jungbluth S."/>
            <person name="Walsh D.A."/>
            <person name="Denef V.J."/>
            <person name="McMahon K.D."/>
            <person name="Konstantinidis K.T."/>
            <person name="Eloe-Fadrosh E.A."/>
            <person name="Kyrpides N.C."/>
            <person name="Woyke T."/>
        </authorList>
    </citation>
    <scope>NUCLEOTIDE SEQUENCE</scope>
    <source>
        <strain evidence="1">GVMAG-M-3300027770-17</strain>
    </source>
</reference>
<name>A0A6C0LAR6_9ZZZZ</name>
<proteinExistence type="predicted"/>
<dbReference type="AlphaFoldDB" id="A0A6C0LAR6"/>
<dbReference type="EMBL" id="MN740468">
    <property type="protein sequence ID" value="QHU28069.1"/>
    <property type="molecule type" value="Genomic_DNA"/>
</dbReference>